<protein>
    <submittedName>
        <fullName evidence="1">N-acetyltransferase YedL</fullName>
    </submittedName>
</protein>
<organism evidence="1 2">
    <name type="scientific">Bordetella bronchiseptica 00-P-2796</name>
    <dbReference type="NCBI Taxonomy" id="1331199"/>
    <lineage>
        <taxon>Bacteria</taxon>
        <taxon>Pseudomonadati</taxon>
        <taxon>Pseudomonadota</taxon>
        <taxon>Betaproteobacteria</taxon>
        <taxon>Burkholderiales</taxon>
        <taxon>Alcaligenaceae</taxon>
        <taxon>Bordetella</taxon>
    </lineage>
</organism>
<evidence type="ECO:0000313" key="2">
    <source>
        <dbReference type="Proteomes" id="UP000025756"/>
    </source>
</evidence>
<dbReference type="RefSeq" id="WP_015973954.1">
    <property type="nucleotide sequence ID" value="NZ_JGWH01000173.1"/>
</dbReference>
<reference evidence="1 2" key="1">
    <citation type="submission" date="2014-03" db="EMBL/GenBank/DDBJ databases">
        <title>Genome sequence of Bordetella bronchiseptica.</title>
        <authorList>
            <person name="Harvill E."/>
            <person name="Goodfield L.L."/>
            <person name="Ivanov Y.V."/>
            <person name="Meyer J.A."/>
            <person name="Muse S.J."/>
            <person name="Jacobs N."/>
            <person name="Bendor L."/>
            <person name="Smallridge W.E."/>
            <person name="Brinkac L.M."/>
            <person name="Sanka R."/>
            <person name="Kim M."/>
            <person name="Losada L."/>
        </authorList>
    </citation>
    <scope>NUCLEOTIDE SEQUENCE [LARGE SCALE GENOMIC DNA]</scope>
    <source>
        <strain evidence="1 2">00-P-2796</strain>
    </source>
</reference>
<dbReference type="EMBL" id="JGWH01000173">
    <property type="protein sequence ID" value="KCV30946.1"/>
    <property type="molecule type" value="Genomic_DNA"/>
</dbReference>
<dbReference type="Proteomes" id="UP000025756">
    <property type="component" value="Unassembled WGS sequence"/>
</dbReference>
<comment type="caution">
    <text evidence="1">The sequence shown here is derived from an EMBL/GenBank/DDBJ whole genome shotgun (WGS) entry which is preliminary data.</text>
</comment>
<keyword evidence="2" id="KW-1185">Reference proteome</keyword>
<name>A0ABR4R891_BORBO</name>
<sequence>MTYFDEYDQDHDQEPRAVTCKRCGKTGLRWEDDGGEWVLMEGHYKIHRCDMRKAALDDFEAV</sequence>
<accession>A0ABR4R891</accession>
<proteinExistence type="predicted"/>
<evidence type="ECO:0000313" key="1">
    <source>
        <dbReference type="EMBL" id="KCV30946.1"/>
    </source>
</evidence>
<gene>
    <name evidence="1" type="ORF">L490_1445</name>
</gene>